<sequence length="135" mass="14391">MPSRMTRGGLMSSKASRPSSSRLPLKWDVVTLGALGQLLGPGVRPEVATQVSAVRRLSRQGDVHRSGTADATGQPGARSEECGGERRGRWGAKGSKHKAGKHSHSATGPPRCWRPPHHAWFARGERGKRAGVGQT</sequence>
<feature type="region of interest" description="Disordered" evidence="1">
    <location>
        <begin position="1"/>
        <end position="25"/>
    </location>
</feature>
<proteinExistence type="predicted"/>
<evidence type="ECO:0000313" key="2">
    <source>
        <dbReference type="EMBL" id="CAE4628506.1"/>
    </source>
</evidence>
<protein>
    <submittedName>
        <fullName evidence="2">Uncharacterized protein</fullName>
    </submittedName>
</protein>
<accession>A0A7S4VSK5</accession>
<name>A0A7S4VSK5_9DINO</name>
<dbReference type="AlphaFoldDB" id="A0A7S4VSK5"/>
<gene>
    <name evidence="2" type="ORF">AMON00008_LOCUS42146</name>
</gene>
<feature type="compositionally biased region" description="Basic and acidic residues" evidence="1">
    <location>
        <begin position="78"/>
        <end position="88"/>
    </location>
</feature>
<reference evidence="2" key="1">
    <citation type="submission" date="2021-01" db="EMBL/GenBank/DDBJ databases">
        <authorList>
            <person name="Corre E."/>
            <person name="Pelletier E."/>
            <person name="Niang G."/>
            <person name="Scheremetjew M."/>
            <person name="Finn R."/>
            <person name="Kale V."/>
            <person name="Holt S."/>
            <person name="Cochrane G."/>
            <person name="Meng A."/>
            <person name="Brown T."/>
            <person name="Cohen L."/>
        </authorList>
    </citation>
    <scope>NUCLEOTIDE SEQUENCE</scope>
    <source>
        <strain evidence="2">CCMP3105</strain>
    </source>
</reference>
<feature type="compositionally biased region" description="Low complexity" evidence="1">
    <location>
        <begin position="12"/>
        <end position="25"/>
    </location>
</feature>
<evidence type="ECO:0000256" key="1">
    <source>
        <dbReference type="SAM" id="MobiDB-lite"/>
    </source>
</evidence>
<feature type="region of interest" description="Disordered" evidence="1">
    <location>
        <begin position="56"/>
        <end position="135"/>
    </location>
</feature>
<feature type="compositionally biased region" description="Basic residues" evidence="1">
    <location>
        <begin position="94"/>
        <end position="104"/>
    </location>
</feature>
<dbReference type="EMBL" id="HBNR01059907">
    <property type="protein sequence ID" value="CAE4628506.1"/>
    <property type="molecule type" value="Transcribed_RNA"/>
</dbReference>
<organism evidence="2">
    <name type="scientific">Alexandrium monilatum</name>
    <dbReference type="NCBI Taxonomy" id="311494"/>
    <lineage>
        <taxon>Eukaryota</taxon>
        <taxon>Sar</taxon>
        <taxon>Alveolata</taxon>
        <taxon>Dinophyceae</taxon>
        <taxon>Gonyaulacales</taxon>
        <taxon>Pyrocystaceae</taxon>
        <taxon>Alexandrium</taxon>
    </lineage>
</organism>